<dbReference type="GO" id="GO:0003848">
    <property type="term" value="F:2-amino-4-hydroxy-6-hydroxymethyldihydropteridine diphosphokinase activity"/>
    <property type="evidence" value="ECO:0007669"/>
    <property type="project" value="UniProtKB-EC"/>
</dbReference>
<evidence type="ECO:0000256" key="6">
    <source>
        <dbReference type="ARBA" id="ARBA00022777"/>
    </source>
</evidence>
<evidence type="ECO:0000256" key="3">
    <source>
        <dbReference type="ARBA" id="ARBA00013253"/>
    </source>
</evidence>
<feature type="domain" description="7,8-dihydro-6-hydroxymethylpterin-pyrophosphokinase" evidence="9">
    <location>
        <begin position="89"/>
        <end position="100"/>
    </location>
</feature>
<protein>
    <recommendedName>
        <fullName evidence="3">2-amino-4-hydroxy-6-hydroxymethyldihydropteridine diphosphokinase</fullName>
        <ecNumber evidence="3">2.7.6.3</ecNumber>
    </recommendedName>
</protein>
<dbReference type="SUPFAM" id="SSF55083">
    <property type="entry name" value="6-hydroxymethyl-7,8-dihydropterin pyrophosphokinase, HPPK"/>
    <property type="match status" value="1"/>
</dbReference>
<evidence type="ECO:0000256" key="1">
    <source>
        <dbReference type="ARBA" id="ARBA00000198"/>
    </source>
</evidence>
<evidence type="ECO:0000256" key="4">
    <source>
        <dbReference type="ARBA" id="ARBA00022679"/>
    </source>
</evidence>
<dbReference type="HOGENOM" id="CLU_097916_1_2_9"/>
<dbReference type="PANTHER" id="PTHR43071">
    <property type="entry name" value="2-AMINO-4-HYDROXY-6-HYDROXYMETHYLDIHYDROPTERIDINE PYROPHOSPHOKINASE"/>
    <property type="match status" value="1"/>
</dbReference>
<evidence type="ECO:0000313" key="10">
    <source>
        <dbReference type="EMBL" id="ACV61190.1"/>
    </source>
</evidence>
<dbReference type="AlphaFoldDB" id="C8W3T6"/>
<dbReference type="RefSeq" id="WP_015755911.1">
    <property type="nucleotide sequence ID" value="NC_013216.1"/>
</dbReference>
<organism evidence="10 11">
    <name type="scientific">Desulfofarcimen acetoxidans (strain ATCC 49208 / DSM 771 / KCTC 5769 / VKM B-1644 / 5575)</name>
    <name type="common">Desulfotomaculum acetoxidans</name>
    <dbReference type="NCBI Taxonomy" id="485916"/>
    <lineage>
        <taxon>Bacteria</taxon>
        <taxon>Bacillati</taxon>
        <taxon>Bacillota</taxon>
        <taxon>Clostridia</taxon>
        <taxon>Eubacteriales</taxon>
        <taxon>Peptococcaceae</taxon>
        <taxon>Desulfofarcimen</taxon>
    </lineage>
</organism>
<dbReference type="Pfam" id="PF01288">
    <property type="entry name" value="HPPK"/>
    <property type="match status" value="1"/>
</dbReference>
<sequence>MSKRAFIGVGSNMGQTHDNIHKAINLLSQTPGVEVINAAPFYETEPVGYTEQNWFVNSVIEVYADLSPQDLLVRLQEIENMLGRVRTVHWGPRTMDLDLLLYGDERVEEVNLIVPHPRLTERAFVMVPLADLAPNLVMPGGETAAILAERLKKEQLVTNAEKTGDN</sequence>
<name>C8W3T6_DESAS</name>
<dbReference type="GO" id="GO:0016301">
    <property type="term" value="F:kinase activity"/>
    <property type="evidence" value="ECO:0007669"/>
    <property type="project" value="UniProtKB-KW"/>
</dbReference>
<dbReference type="UniPathway" id="UPA00077">
    <property type="reaction ID" value="UER00155"/>
</dbReference>
<dbReference type="PROSITE" id="PS00794">
    <property type="entry name" value="HPPK"/>
    <property type="match status" value="1"/>
</dbReference>
<dbReference type="GO" id="GO:0046656">
    <property type="term" value="P:folic acid biosynthetic process"/>
    <property type="evidence" value="ECO:0007669"/>
    <property type="project" value="UniProtKB-KW"/>
</dbReference>
<dbReference type="GO" id="GO:0005524">
    <property type="term" value="F:ATP binding"/>
    <property type="evidence" value="ECO:0007669"/>
    <property type="project" value="UniProtKB-KW"/>
</dbReference>
<dbReference type="OrthoDB" id="9808041at2"/>
<accession>C8W3T6</accession>
<keyword evidence="7" id="KW-0067">ATP-binding</keyword>
<dbReference type="KEGG" id="dae:Dtox_0237"/>
<dbReference type="Gene3D" id="3.30.70.560">
    <property type="entry name" value="7,8-Dihydro-6-hydroxymethylpterin-pyrophosphokinase HPPK"/>
    <property type="match status" value="1"/>
</dbReference>
<dbReference type="eggNOG" id="COG0801">
    <property type="taxonomic scope" value="Bacteria"/>
</dbReference>
<dbReference type="CDD" id="cd00483">
    <property type="entry name" value="HPPK"/>
    <property type="match status" value="1"/>
</dbReference>
<evidence type="ECO:0000313" key="11">
    <source>
        <dbReference type="Proteomes" id="UP000002217"/>
    </source>
</evidence>
<dbReference type="NCBIfam" id="TIGR01498">
    <property type="entry name" value="folK"/>
    <property type="match status" value="1"/>
</dbReference>
<keyword evidence="6 10" id="KW-0418">Kinase</keyword>
<dbReference type="EMBL" id="CP001720">
    <property type="protein sequence ID" value="ACV61190.1"/>
    <property type="molecule type" value="Genomic_DNA"/>
</dbReference>
<keyword evidence="11" id="KW-1185">Reference proteome</keyword>
<proteinExistence type="predicted"/>
<dbReference type="STRING" id="485916.Dtox_0237"/>
<keyword evidence="4 10" id="KW-0808">Transferase</keyword>
<comment type="pathway">
    <text evidence="2">Cofactor biosynthesis; tetrahydrofolate biosynthesis; 2-amino-4-hydroxy-6-hydroxymethyl-7,8-dihydropteridine diphosphate from 7,8-dihydroneopterin triphosphate: step 4/4.</text>
</comment>
<dbReference type="InterPro" id="IPR035907">
    <property type="entry name" value="Hppk_sf"/>
</dbReference>
<evidence type="ECO:0000256" key="5">
    <source>
        <dbReference type="ARBA" id="ARBA00022741"/>
    </source>
</evidence>
<dbReference type="GO" id="GO:0046654">
    <property type="term" value="P:tetrahydrofolate biosynthetic process"/>
    <property type="evidence" value="ECO:0007669"/>
    <property type="project" value="UniProtKB-UniPathway"/>
</dbReference>
<evidence type="ECO:0000256" key="2">
    <source>
        <dbReference type="ARBA" id="ARBA00005051"/>
    </source>
</evidence>
<gene>
    <name evidence="10" type="ordered locus">Dtox_0237</name>
</gene>
<dbReference type="InterPro" id="IPR000550">
    <property type="entry name" value="Hppk"/>
</dbReference>
<comment type="catalytic activity">
    <reaction evidence="1">
        <text>6-hydroxymethyl-7,8-dihydropterin + ATP = (7,8-dihydropterin-6-yl)methyl diphosphate + AMP + H(+)</text>
        <dbReference type="Rhea" id="RHEA:11412"/>
        <dbReference type="ChEBI" id="CHEBI:15378"/>
        <dbReference type="ChEBI" id="CHEBI:30616"/>
        <dbReference type="ChEBI" id="CHEBI:44841"/>
        <dbReference type="ChEBI" id="CHEBI:72950"/>
        <dbReference type="ChEBI" id="CHEBI:456215"/>
        <dbReference type="EC" id="2.7.6.3"/>
    </reaction>
</comment>
<dbReference type="EC" id="2.7.6.3" evidence="3"/>
<keyword evidence="8" id="KW-0289">Folate biosynthesis</keyword>
<evidence type="ECO:0000259" key="9">
    <source>
        <dbReference type="PROSITE" id="PS00794"/>
    </source>
</evidence>
<evidence type="ECO:0000256" key="8">
    <source>
        <dbReference type="ARBA" id="ARBA00022909"/>
    </source>
</evidence>
<reference evidence="10 11" key="1">
    <citation type="journal article" date="2009" name="Stand. Genomic Sci.">
        <title>Complete genome sequence of Desulfotomaculum acetoxidans type strain (5575).</title>
        <authorList>
            <person name="Spring S."/>
            <person name="Lapidus A."/>
            <person name="Schroder M."/>
            <person name="Gleim D."/>
            <person name="Sims D."/>
            <person name="Meincke L."/>
            <person name="Glavina Del Rio T."/>
            <person name="Tice H."/>
            <person name="Copeland A."/>
            <person name="Cheng J.F."/>
            <person name="Lucas S."/>
            <person name="Chen F."/>
            <person name="Nolan M."/>
            <person name="Bruce D."/>
            <person name="Goodwin L."/>
            <person name="Pitluck S."/>
            <person name="Ivanova N."/>
            <person name="Mavromatis K."/>
            <person name="Mikhailova N."/>
            <person name="Pati A."/>
            <person name="Chen A."/>
            <person name="Palaniappan K."/>
            <person name="Land M."/>
            <person name="Hauser L."/>
            <person name="Chang Y.J."/>
            <person name="Jeffries C.D."/>
            <person name="Chain P."/>
            <person name="Saunders E."/>
            <person name="Brettin T."/>
            <person name="Detter J.C."/>
            <person name="Goker M."/>
            <person name="Bristow J."/>
            <person name="Eisen J.A."/>
            <person name="Markowitz V."/>
            <person name="Hugenholtz P."/>
            <person name="Kyrpides N.C."/>
            <person name="Klenk H.P."/>
            <person name="Han C."/>
        </authorList>
    </citation>
    <scope>NUCLEOTIDE SEQUENCE [LARGE SCALE GENOMIC DNA]</scope>
    <source>
        <strain evidence="11">ATCC 49208 / DSM 771 / VKM B-1644</strain>
    </source>
</reference>
<evidence type="ECO:0000256" key="7">
    <source>
        <dbReference type="ARBA" id="ARBA00022840"/>
    </source>
</evidence>
<dbReference type="Proteomes" id="UP000002217">
    <property type="component" value="Chromosome"/>
</dbReference>
<keyword evidence="5" id="KW-0547">Nucleotide-binding</keyword>
<dbReference type="PANTHER" id="PTHR43071:SF1">
    <property type="entry name" value="2-AMINO-4-HYDROXY-6-HYDROXYMETHYLDIHYDROPTERIDINE PYROPHOSPHOKINASE"/>
    <property type="match status" value="1"/>
</dbReference>